<dbReference type="AlphaFoldDB" id="A0A401ZR53"/>
<proteinExistence type="predicted"/>
<accession>A0A401ZR53</accession>
<keyword evidence="2" id="KW-1185">Reference proteome</keyword>
<organism evidence="1 2">
    <name type="scientific">Dictyobacter aurantiacus</name>
    <dbReference type="NCBI Taxonomy" id="1936993"/>
    <lineage>
        <taxon>Bacteria</taxon>
        <taxon>Bacillati</taxon>
        <taxon>Chloroflexota</taxon>
        <taxon>Ktedonobacteria</taxon>
        <taxon>Ktedonobacterales</taxon>
        <taxon>Dictyobacteraceae</taxon>
        <taxon>Dictyobacter</taxon>
    </lineage>
</organism>
<dbReference type="Proteomes" id="UP000287224">
    <property type="component" value="Unassembled WGS sequence"/>
</dbReference>
<evidence type="ECO:0000313" key="1">
    <source>
        <dbReference type="EMBL" id="GCE09246.1"/>
    </source>
</evidence>
<name>A0A401ZR53_9CHLR</name>
<dbReference type="RefSeq" id="WP_126601662.1">
    <property type="nucleotide sequence ID" value="NZ_BIFQ01000002.1"/>
</dbReference>
<reference evidence="2" key="1">
    <citation type="submission" date="2018-12" db="EMBL/GenBank/DDBJ databases">
        <title>Tengunoibacter tsumagoiensis gen. nov., sp. nov., Dictyobacter kobayashii sp. nov., D. alpinus sp. nov., and D. joshuensis sp. nov. and description of Dictyobacteraceae fam. nov. within the order Ktedonobacterales isolated from Tengu-no-mugimeshi.</title>
        <authorList>
            <person name="Wang C.M."/>
            <person name="Zheng Y."/>
            <person name="Sakai Y."/>
            <person name="Toyoda A."/>
            <person name="Minakuchi Y."/>
            <person name="Abe K."/>
            <person name="Yokota A."/>
            <person name="Yabe S."/>
        </authorList>
    </citation>
    <scope>NUCLEOTIDE SEQUENCE [LARGE SCALE GENOMIC DNA]</scope>
    <source>
        <strain evidence="2">S-27</strain>
    </source>
</reference>
<sequence length="91" mass="10024">MLESDVAQLRERIATEIEAMNQALNGYASVAQHRVINRKYTQLGTYQVQLSTLVGPTDALKILTEELDAHASDGLPASASSYKNVSNKRFD</sequence>
<dbReference type="EMBL" id="BIFQ01000002">
    <property type="protein sequence ID" value="GCE09246.1"/>
    <property type="molecule type" value="Genomic_DNA"/>
</dbReference>
<evidence type="ECO:0000313" key="2">
    <source>
        <dbReference type="Proteomes" id="UP000287224"/>
    </source>
</evidence>
<gene>
    <name evidence="1" type="ORF">KDAU_65750</name>
</gene>
<protein>
    <submittedName>
        <fullName evidence="1">Uncharacterized protein</fullName>
    </submittedName>
</protein>
<comment type="caution">
    <text evidence="1">The sequence shown here is derived from an EMBL/GenBank/DDBJ whole genome shotgun (WGS) entry which is preliminary data.</text>
</comment>